<evidence type="ECO:0000313" key="3">
    <source>
        <dbReference type="EMBL" id="KNC87665.1"/>
    </source>
</evidence>
<dbReference type="EMBL" id="KQ241602">
    <property type="protein sequence ID" value="KNC87665.1"/>
    <property type="molecule type" value="Genomic_DNA"/>
</dbReference>
<evidence type="ECO:0000313" key="4">
    <source>
        <dbReference type="Proteomes" id="UP000054560"/>
    </source>
</evidence>
<proteinExistence type="predicted"/>
<dbReference type="eggNOG" id="KOG0713">
    <property type="taxonomic scope" value="Eukaryota"/>
</dbReference>
<dbReference type="RefSeq" id="XP_014161567.1">
    <property type="nucleotide sequence ID" value="XM_014306092.1"/>
</dbReference>
<organism evidence="3 4">
    <name type="scientific">Sphaeroforma arctica JP610</name>
    <dbReference type="NCBI Taxonomy" id="667725"/>
    <lineage>
        <taxon>Eukaryota</taxon>
        <taxon>Ichthyosporea</taxon>
        <taxon>Ichthyophonida</taxon>
        <taxon>Sphaeroforma</taxon>
    </lineage>
</organism>
<dbReference type="CDD" id="cd06257">
    <property type="entry name" value="DnaJ"/>
    <property type="match status" value="1"/>
</dbReference>
<dbReference type="InterPro" id="IPR018253">
    <property type="entry name" value="DnaJ_domain_CS"/>
</dbReference>
<accession>A0A0L0GF49</accession>
<dbReference type="PRINTS" id="PR00625">
    <property type="entry name" value="JDOMAIN"/>
</dbReference>
<dbReference type="OrthoDB" id="10250354at2759"/>
<evidence type="ECO:0000256" key="1">
    <source>
        <dbReference type="SAM" id="Phobius"/>
    </source>
</evidence>
<dbReference type="GeneID" id="25900740"/>
<keyword evidence="1" id="KW-1133">Transmembrane helix</keyword>
<feature type="domain" description="J" evidence="2">
    <location>
        <begin position="51"/>
        <end position="116"/>
    </location>
</feature>
<dbReference type="Pfam" id="PF00226">
    <property type="entry name" value="DnaJ"/>
    <property type="match status" value="1"/>
</dbReference>
<keyword evidence="4" id="KW-1185">Reference proteome</keyword>
<dbReference type="InterPro" id="IPR036869">
    <property type="entry name" value="J_dom_sf"/>
</dbReference>
<dbReference type="Proteomes" id="UP000054560">
    <property type="component" value="Unassembled WGS sequence"/>
</dbReference>
<keyword evidence="1" id="KW-0812">Transmembrane</keyword>
<dbReference type="Gene3D" id="1.10.287.110">
    <property type="entry name" value="DnaJ domain"/>
    <property type="match status" value="1"/>
</dbReference>
<dbReference type="SUPFAM" id="SSF46565">
    <property type="entry name" value="Chaperone J-domain"/>
    <property type="match status" value="1"/>
</dbReference>
<dbReference type="PROSITE" id="PS50076">
    <property type="entry name" value="DNAJ_2"/>
    <property type="match status" value="1"/>
</dbReference>
<evidence type="ECO:0000259" key="2">
    <source>
        <dbReference type="PROSITE" id="PS50076"/>
    </source>
</evidence>
<dbReference type="InterPro" id="IPR001623">
    <property type="entry name" value="DnaJ_domain"/>
</dbReference>
<reference evidence="3 4" key="1">
    <citation type="submission" date="2011-02" db="EMBL/GenBank/DDBJ databases">
        <title>The Genome Sequence of Sphaeroforma arctica JP610.</title>
        <authorList>
            <consortium name="The Broad Institute Genome Sequencing Platform"/>
            <person name="Russ C."/>
            <person name="Cuomo C."/>
            <person name="Young S.K."/>
            <person name="Zeng Q."/>
            <person name="Gargeya S."/>
            <person name="Alvarado L."/>
            <person name="Berlin A."/>
            <person name="Chapman S.B."/>
            <person name="Chen Z."/>
            <person name="Freedman E."/>
            <person name="Gellesch M."/>
            <person name="Goldberg J."/>
            <person name="Griggs A."/>
            <person name="Gujja S."/>
            <person name="Heilman E."/>
            <person name="Heiman D."/>
            <person name="Howarth C."/>
            <person name="Mehta T."/>
            <person name="Neiman D."/>
            <person name="Pearson M."/>
            <person name="Roberts A."/>
            <person name="Saif S."/>
            <person name="Shea T."/>
            <person name="Shenoy N."/>
            <person name="Sisk P."/>
            <person name="Stolte C."/>
            <person name="Sykes S."/>
            <person name="White J."/>
            <person name="Yandava C."/>
            <person name="Burger G."/>
            <person name="Gray M.W."/>
            <person name="Holland P.W.H."/>
            <person name="King N."/>
            <person name="Lang F.B.F."/>
            <person name="Roger A.J."/>
            <person name="Ruiz-Trillo I."/>
            <person name="Haas B."/>
            <person name="Nusbaum C."/>
            <person name="Birren B."/>
        </authorList>
    </citation>
    <scope>NUCLEOTIDE SEQUENCE [LARGE SCALE GENOMIC DNA]</scope>
    <source>
        <strain evidence="3 4">JP610</strain>
    </source>
</reference>
<feature type="transmembrane region" description="Helical" evidence="1">
    <location>
        <begin position="178"/>
        <end position="196"/>
    </location>
</feature>
<dbReference type="PROSITE" id="PS00636">
    <property type="entry name" value="DNAJ_1"/>
    <property type="match status" value="1"/>
</dbReference>
<gene>
    <name evidence="3" type="ORF">SARC_00236</name>
</gene>
<dbReference type="InterPro" id="IPR050817">
    <property type="entry name" value="DjlA_DnaK_co-chaperone"/>
</dbReference>
<dbReference type="SMART" id="SM00271">
    <property type="entry name" value="DnaJ"/>
    <property type="match status" value="1"/>
</dbReference>
<name>A0A0L0GF49_9EUKA</name>
<dbReference type="STRING" id="667725.A0A0L0GF49"/>
<keyword evidence="1" id="KW-0472">Membrane</keyword>
<sequence>MYALRNRAAQHDSFYRIRHTSMYFSRELKRGDPVFNSCTHRSMSTTRRKDSLYTIMGVSHSATQKEIKDRYRKLVVSLHPDKNLGKSDTTEQFAAINLAYETLGDETKRLIYNREYRIGTVARKSHHPGTSLFKPTRMESEKDLQRARDLHLQFLKKKAENAKYVEQLKVQRAHDVQGRWWLLSLFGILGSWWFFVTGSRRKKLNLAA</sequence>
<dbReference type="PANTHER" id="PTHR24074">
    <property type="entry name" value="CO-CHAPERONE PROTEIN DJLA"/>
    <property type="match status" value="1"/>
</dbReference>
<dbReference type="AlphaFoldDB" id="A0A0L0GF49"/>
<protein>
    <recommendedName>
        <fullName evidence="2">J domain-containing protein</fullName>
    </recommendedName>
</protein>